<dbReference type="EMBL" id="JACHXM010000004">
    <property type="protein sequence ID" value="MBB3140387.1"/>
    <property type="molecule type" value="Genomic_DNA"/>
</dbReference>
<keyword evidence="2" id="KW-1185">Reference proteome</keyword>
<name>A0A7W5G4W6_9GAMM</name>
<comment type="caution">
    <text evidence="1">The sequence shown here is derived from an EMBL/GenBank/DDBJ whole genome shotgun (WGS) entry which is preliminary data.</text>
</comment>
<evidence type="ECO:0000313" key="1">
    <source>
        <dbReference type="EMBL" id="MBB3140387.1"/>
    </source>
</evidence>
<sequence>MTVFVRDGVFLYYSHVPKTGGTSVEHFFRDNGFGVFEKDPGLQGTLNNHRFCSPQHAEAERVKRNFNIGKFDYIFATVRHPVDRVVSEYKYRCGGRDDDMNVWICSALEEQKKNPYIYDNHLRPQWEFILPGSDVFRQEEGFGDEWVGRVSCATGLSFPFPAKKVNVTGSLDLKYKLCKESLEMIVEVYGLDFDFFGYERPVV</sequence>
<dbReference type="AlphaFoldDB" id="A0A7W5G4W6"/>
<dbReference type="InterPro" id="IPR027417">
    <property type="entry name" value="P-loop_NTPase"/>
</dbReference>
<dbReference type="GO" id="GO:0016020">
    <property type="term" value="C:membrane"/>
    <property type="evidence" value="ECO:0007669"/>
    <property type="project" value="InterPro"/>
</dbReference>
<dbReference type="Proteomes" id="UP000525987">
    <property type="component" value="Unassembled WGS sequence"/>
</dbReference>
<dbReference type="GO" id="GO:0008146">
    <property type="term" value="F:sulfotransferase activity"/>
    <property type="evidence" value="ECO:0007669"/>
    <property type="project" value="InterPro"/>
</dbReference>
<organism evidence="1 2">
    <name type="scientific">Halomonas organivorans</name>
    <dbReference type="NCBI Taxonomy" id="257772"/>
    <lineage>
        <taxon>Bacteria</taxon>
        <taxon>Pseudomonadati</taxon>
        <taxon>Pseudomonadota</taxon>
        <taxon>Gammaproteobacteria</taxon>
        <taxon>Oceanospirillales</taxon>
        <taxon>Halomonadaceae</taxon>
        <taxon>Halomonas</taxon>
    </lineage>
</organism>
<dbReference type="InterPro" id="IPR005331">
    <property type="entry name" value="Sulfotransferase"/>
</dbReference>
<dbReference type="Pfam" id="PF03567">
    <property type="entry name" value="Sulfotransfer_2"/>
    <property type="match status" value="1"/>
</dbReference>
<dbReference type="Gene3D" id="3.40.50.300">
    <property type="entry name" value="P-loop containing nucleotide triphosphate hydrolases"/>
    <property type="match status" value="1"/>
</dbReference>
<accession>A0A7W5G4W6</accession>
<evidence type="ECO:0008006" key="3">
    <source>
        <dbReference type="Google" id="ProtNLM"/>
    </source>
</evidence>
<protein>
    <recommendedName>
        <fullName evidence="3">Sulfotransferase family protein</fullName>
    </recommendedName>
</protein>
<evidence type="ECO:0000313" key="2">
    <source>
        <dbReference type="Proteomes" id="UP000525987"/>
    </source>
</evidence>
<dbReference type="RefSeq" id="WP_183386781.1">
    <property type="nucleotide sequence ID" value="NZ_JACHXM010000004.1"/>
</dbReference>
<dbReference type="SUPFAM" id="SSF52540">
    <property type="entry name" value="P-loop containing nucleoside triphosphate hydrolases"/>
    <property type="match status" value="1"/>
</dbReference>
<proteinExistence type="predicted"/>
<gene>
    <name evidence="1" type="ORF">FHR96_001249</name>
</gene>
<reference evidence="1 2" key="1">
    <citation type="submission" date="2020-08" db="EMBL/GenBank/DDBJ databases">
        <title>Genomic Encyclopedia of Type Strains, Phase III (KMG-III): the genomes of soil and plant-associated and newly described type strains.</title>
        <authorList>
            <person name="Whitman W."/>
        </authorList>
    </citation>
    <scope>NUCLEOTIDE SEQUENCE [LARGE SCALE GENOMIC DNA]</scope>
    <source>
        <strain evidence="1 2">CECT 5995</strain>
    </source>
</reference>